<protein>
    <submittedName>
        <fullName evidence="1">Nif-specific transcriptional activator NifA</fullName>
    </submittedName>
</protein>
<dbReference type="Proteomes" id="UP001480082">
    <property type="component" value="Unassembled WGS sequence"/>
</dbReference>
<accession>A0ACC6T8B7</accession>
<proteinExistence type="predicted"/>
<keyword evidence="2" id="KW-1185">Reference proteome</keyword>
<gene>
    <name evidence="1" type="primary">nifA</name>
    <name evidence="1" type="ORF">NKI81_30325</name>
</gene>
<organism evidence="1 2">
    <name type="scientific">Mesorhizobium australicum</name>
    <dbReference type="NCBI Taxonomy" id="536018"/>
    <lineage>
        <taxon>Bacteria</taxon>
        <taxon>Pseudomonadati</taxon>
        <taxon>Pseudomonadota</taxon>
        <taxon>Alphaproteobacteria</taxon>
        <taxon>Hyphomicrobiales</taxon>
        <taxon>Phyllobacteriaceae</taxon>
        <taxon>Mesorhizobium</taxon>
    </lineage>
</organism>
<dbReference type="EMBL" id="JAMYRI010000030">
    <property type="protein sequence ID" value="MER9288157.1"/>
    <property type="molecule type" value="Genomic_DNA"/>
</dbReference>
<comment type="caution">
    <text evidence="1">The sequence shown here is derived from an EMBL/GenBank/DDBJ whole genome shotgun (WGS) entry which is preliminary data.</text>
</comment>
<name>A0ACC6T8B7_9HYPH</name>
<evidence type="ECO:0000313" key="2">
    <source>
        <dbReference type="Proteomes" id="UP001480082"/>
    </source>
</evidence>
<sequence>MPQSDIALRGLYEISKVLTAPSELEITLANVVNVLPSFLQMRHGAIVVLDAEGELEIAATAGNTHVRQSGTRRVIPQAVTDQIVATGTPLFIPDVRKSQLFQADLQTSSSIGTIPIAFIGIPLKADHYILGTLSLGTLSIDRAGDGATDFRDDEHIYFLTMVANLVGRTIRLHRALSTDRQRCGHEQSGPEKSPNEGRTYDPARHADAKIDGIIGESPALKQVLETVSVVAGTNSTVLLRGESGTGKEFFAQAIHKLSRRRKKSFVKLNCAALSESVLESELFGHEKGAFTGAISQRAGRFELANEGTLLLDEIGEISPAFQAKLLRVLQEGELERVGGTKTLQVDVRLICATNKDLETAVIKGEFRADLYYRINVVPIILPPLRERPGDIPRLANAFLNRFNKENDRALAFAAPALDLISQCYFPGNVRELENCVQRTATLARSRTITPSDFACKKGQCLSWLLWKRADRSNGGNAVDDLARVNAVPVGLRLPASCIGASAGKISPLTAGDPNDPACPPRLAERDRVIDAMDKAGWVQARAARILGLTPRLVGYALRRHGIVVKKILDVVMTSTVSSPEWSRSHSARPRLLASRPYLLVHCRKPDKGLSEQSEGI</sequence>
<evidence type="ECO:0000313" key="1">
    <source>
        <dbReference type="EMBL" id="MER9288157.1"/>
    </source>
</evidence>
<reference evidence="1 2" key="1">
    <citation type="journal article" date="2024" name="Proc. Natl. Acad. Sci. U.S.A.">
        <title>The evolutionary genomics of adaptation to stress in wild rhizobium bacteria.</title>
        <authorList>
            <person name="Kehlet-Delgado H."/>
            <person name="Montoya A.P."/>
            <person name="Jensen K.T."/>
            <person name="Wendlandt C.E."/>
            <person name="Dexheimer C."/>
            <person name="Roberts M."/>
            <person name="Torres Martinez L."/>
            <person name="Friesen M.L."/>
            <person name="Griffitts J.S."/>
            <person name="Porter S.S."/>
        </authorList>
    </citation>
    <scope>NUCLEOTIDE SEQUENCE [LARGE SCALE GENOMIC DNA]</scope>
    <source>
        <strain evidence="1 2">M0468</strain>
    </source>
</reference>